<evidence type="ECO:0000313" key="7">
    <source>
        <dbReference type="EMBL" id="KAF9890434.1"/>
    </source>
</evidence>
<proteinExistence type="inferred from homology"/>
<name>A0AAD4CPQ1_ASPNN</name>
<gene>
    <name evidence="7" type="ORF">FE257_005839</name>
</gene>
<comment type="caution">
    <text evidence="7">The sequence shown here is derived from an EMBL/GenBank/DDBJ whole genome shotgun (WGS) entry which is preliminary data.</text>
</comment>
<keyword evidence="8" id="KW-1185">Reference proteome</keyword>
<keyword evidence="2" id="KW-0285">Flavoprotein</keyword>
<reference evidence="7" key="2">
    <citation type="submission" date="2020-02" db="EMBL/GenBank/DDBJ databases">
        <authorList>
            <person name="Gilchrist C.L.M."/>
            <person name="Chooi Y.-H."/>
        </authorList>
    </citation>
    <scope>NUCLEOTIDE SEQUENCE</scope>
    <source>
        <strain evidence="7">MST-FP2251</strain>
    </source>
</reference>
<sequence>MQHLGLSSRIQDKGNRVEFLDILRYKDGRRLTRRPLGANEMTQLGGEWMVIHRADYHRVLVQEAKRRGVHLRLSSRVESLDTVNTQALLANGEKVSADVIVGADGLWSQTRSTILDQPSPPYETGDLAYRATFARQSLLALSHPRIQDLVNASAVTLWAGPRGHSVFYPVKNGTLFNLVLLRPDNMPDGTRTMTGSIEEMRNWFEGWDPVLTEIISCIPTVLKWKLLHHEELTVWTKDNITLLGDACHPTLPYQAQGAAMAVEDGTVLGLLLGEYHKHKTVPRKSLHQLLKLYETIRKPRTTLNVKGAVNNRHFYHMDDGPEQVERDTSLLHHNWENGKSKYAWADVQYQKDLLGYDVIAQGRLAFEAWINSGLSGASL</sequence>
<dbReference type="PANTHER" id="PTHR13789:SF311">
    <property type="entry name" value="HYDROXYLASE, PUTATIVE (AFU_ORTHOLOGUE AFUA_5G10180)-RELATED"/>
    <property type="match status" value="1"/>
</dbReference>
<dbReference type="GO" id="GO:0071949">
    <property type="term" value="F:FAD binding"/>
    <property type="evidence" value="ECO:0007669"/>
    <property type="project" value="InterPro"/>
</dbReference>
<organism evidence="7 8">
    <name type="scientific">Aspergillus nanangensis</name>
    <dbReference type="NCBI Taxonomy" id="2582783"/>
    <lineage>
        <taxon>Eukaryota</taxon>
        <taxon>Fungi</taxon>
        <taxon>Dikarya</taxon>
        <taxon>Ascomycota</taxon>
        <taxon>Pezizomycotina</taxon>
        <taxon>Eurotiomycetes</taxon>
        <taxon>Eurotiomycetidae</taxon>
        <taxon>Eurotiales</taxon>
        <taxon>Aspergillaceae</taxon>
        <taxon>Aspergillus</taxon>
        <taxon>Aspergillus subgen. Circumdati</taxon>
    </lineage>
</organism>
<dbReference type="SUPFAM" id="SSF54373">
    <property type="entry name" value="FAD-linked reductases, C-terminal domain"/>
    <property type="match status" value="1"/>
</dbReference>
<evidence type="ECO:0000256" key="5">
    <source>
        <dbReference type="ARBA" id="ARBA00023033"/>
    </source>
</evidence>
<comment type="similarity">
    <text evidence="1">Belongs to the paxM FAD-dependent monooxygenase family.</text>
</comment>
<keyword evidence="3" id="KW-0274">FAD</keyword>
<dbReference type="EMBL" id="VCAU01000026">
    <property type="protein sequence ID" value="KAF9890434.1"/>
    <property type="molecule type" value="Genomic_DNA"/>
</dbReference>
<dbReference type="SUPFAM" id="SSF51905">
    <property type="entry name" value="FAD/NAD(P)-binding domain"/>
    <property type="match status" value="1"/>
</dbReference>
<dbReference type="InterPro" id="IPR050493">
    <property type="entry name" value="FAD-dep_Monooxygenase_BioMet"/>
</dbReference>
<protein>
    <recommendedName>
        <fullName evidence="6">FAD-binding domain-containing protein</fullName>
    </recommendedName>
</protein>
<evidence type="ECO:0000256" key="4">
    <source>
        <dbReference type="ARBA" id="ARBA00023002"/>
    </source>
</evidence>
<evidence type="ECO:0000256" key="3">
    <source>
        <dbReference type="ARBA" id="ARBA00022827"/>
    </source>
</evidence>
<dbReference type="InterPro" id="IPR002938">
    <property type="entry name" value="FAD-bd"/>
</dbReference>
<keyword evidence="5" id="KW-0503">Monooxygenase</keyword>
<accession>A0AAD4CPQ1</accession>
<dbReference type="Gene3D" id="3.50.50.60">
    <property type="entry name" value="FAD/NAD(P)-binding domain"/>
    <property type="match status" value="1"/>
</dbReference>
<dbReference type="GO" id="GO:0004497">
    <property type="term" value="F:monooxygenase activity"/>
    <property type="evidence" value="ECO:0007669"/>
    <property type="project" value="UniProtKB-KW"/>
</dbReference>
<reference evidence="7" key="1">
    <citation type="journal article" date="2019" name="Beilstein J. Org. Chem.">
        <title>Nanangenines: drimane sesquiterpenoids as the dominant metabolite cohort of a novel Australian fungus, Aspergillus nanangensis.</title>
        <authorList>
            <person name="Lacey H.J."/>
            <person name="Gilchrist C.L.M."/>
            <person name="Crombie A."/>
            <person name="Kalaitzis J.A."/>
            <person name="Vuong D."/>
            <person name="Rutledge P.J."/>
            <person name="Turner P."/>
            <person name="Pitt J.I."/>
            <person name="Lacey E."/>
            <person name="Chooi Y.H."/>
            <person name="Piggott A.M."/>
        </authorList>
    </citation>
    <scope>NUCLEOTIDE SEQUENCE</scope>
    <source>
        <strain evidence="7">MST-FP2251</strain>
    </source>
</reference>
<dbReference type="AlphaFoldDB" id="A0AAD4CPQ1"/>
<evidence type="ECO:0000313" key="8">
    <source>
        <dbReference type="Proteomes" id="UP001194746"/>
    </source>
</evidence>
<dbReference type="Proteomes" id="UP001194746">
    <property type="component" value="Unassembled WGS sequence"/>
</dbReference>
<evidence type="ECO:0000259" key="6">
    <source>
        <dbReference type="Pfam" id="PF01494"/>
    </source>
</evidence>
<feature type="domain" description="FAD-binding" evidence="6">
    <location>
        <begin position="1"/>
        <end position="305"/>
    </location>
</feature>
<dbReference type="Pfam" id="PF01494">
    <property type="entry name" value="FAD_binding_3"/>
    <property type="match status" value="1"/>
</dbReference>
<keyword evidence="4" id="KW-0560">Oxidoreductase</keyword>
<evidence type="ECO:0000256" key="2">
    <source>
        <dbReference type="ARBA" id="ARBA00022630"/>
    </source>
</evidence>
<evidence type="ECO:0000256" key="1">
    <source>
        <dbReference type="ARBA" id="ARBA00007992"/>
    </source>
</evidence>
<dbReference type="PANTHER" id="PTHR13789">
    <property type="entry name" value="MONOOXYGENASE"/>
    <property type="match status" value="1"/>
</dbReference>
<dbReference type="PRINTS" id="PR00420">
    <property type="entry name" value="RNGMNOXGNASE"/>
</dbReference>
<dbReference type="InterPro" id="IPR036188">
    <property type="entry name" value="FAD/NAD-bd_sf"/>
</dbReference>